<reference evidence="1" key="2">
    <citation type="submission" date="2021-02" db="EMBL/GenBank/DDBJ databases">
        <authorList>
            <person name="Kimball J.A."/>
            <person name="Haas M.W."/>
            <person name="Macchietto M."/>
            <person name="Kono T."/>
            <person name="Duquette J."/>
            <person name="Shao M."/>
        </authorList>
    </citation>
    <scope>NUCLEOTIDE SEQUENCE</scope>
    <source>
        <tissue evidence="1">Fresh leaf tissue</tissue>
    </source>
</reference>
<sequence length="90" mass="10112">MQFCRSLLTSSPRARHPASYLLCKATATSQEEESSCKNLPCRPMQTLTTGGSHARKMDGFNVVDCSKRRFTVKDKKTLPRLCFNVAVDTR</sequence>
<dbReference type="Proteomes" id="UP000729402">
    <property type="component" value="Unassembled WGS sequence"/>
</dbReference>
<proteinExistence type="predicted"/>
<accession>A0A8J5RQH8</accession>
<reference evidence="1" key="1">
    <citation type="journal article" date="2021" name="bioRxiv">
        <title>Whole Genome Assembly and Annotation of Northern Wild Rice, Zizania palustris L., Supports a Whole Genome Duplication in the Zizania Genus.</title>
        <authorList>
            <person name="Haas M."/>
            <person name="Kono T."/>
            <person name="Macchietto M."/>
            <person name="Millas R."/>
            <person name="McGilp L."/>
            <person name="Shao M."/>
            <person name="Duquette J."/>
            <person name="Hirsch C.N."/>
            <person name="Kimball J."/>
        </authorList>
    </citation>
    <scope>NUCLEOTIDE SEQUENCE</scope>
    <source>
        <tissue evidence="1">Fresh leaf tissue</tissue>
    </source>
</reference>
<keyword evidence="2" id="KW-1185">Reference proteome</keyword>
<organism evidence="1 2">
    <name type="scientific">Zizania palustris</name>
    <name type="common">Northern wild rice</name>
    <dbReference type="NCBI Taxonomy" id="103762"/>
    <lineage>
        <taxon>Eukaryota</taxon>
        <taxon>Viridiplantae</taxon>
        <taxon>Streptophyta</taxon>
        <taxon>Embryophyta</taxon>
        <taxon>Tracheophyta</taxon>
        <taxon>Spermatophyta</taxon>
        <taxon>Magnoliopsida</taxon>
        <taxon>Liliopsida</taxon>
        <taxon>Poales</taxon>
        <taxon>Poaceae</taxon>
        <taxon>BOP clade</taxon>
        <taxon>Oryzoideae</taxon>
        <taxon>Oryzeae</taxon>
        <taxon>Zizaniinae</taxon>
        <taxon>Zizania</taxon>
    </lineage>
</organism>
<evidence type="ECO:0000313" key="1">
    <source>
        <dbReference type="EMBL" id="KAG8048490.1"/>
    </source>
</evidence>
<dbReference type="AlphaFoldDB" id="A0A8J5RQH8"/>
<evidence type="ECO:0000313" key="2">
    <source>
        <dbReference type="Proteomes" id="UP000729402"/>
    </source>
</evidence>
<gene>
    <name evidence="1" type="ORF">GUJ93_ZPchr0009g820</name>
</gene>
<dbReference type="EMBL" id="JAAALK010000289">
    <property type="protein sequence ID" value="KAG8048490.1"/>
    <property type="molecule type" value="Genomic_DNA"/>
</dbReference>
<protein>
    <submittedName>
        <fullName evidence="1">Uncharacterized protein</fullName>
    </submittedName>
</protein>
<comment type="caution">
    <text evidence="1">The sequence shown here is derived from an EMBL/GenBank/DDBJ whole genome shotgun (WGS) entry which is preliminary data.</text>
</comment>
<name>A0A8J5RQH8_ZIZPA</name>